<evidence type="ECO:0000259" key="8">
    <source>
        <dbReference type="PROSITE" id="PS50011"/>
    </source>
</evidence>
<dbReference type="eggNOG" id="COG0515">
    <property type="taxonomic scope" value="Bacteria"/>
</dbReference>
<name>D6Y5I4_THEBD</name>
<dbReference type="AlphaFoldDB" id="D6Y5I4"/>
<dbReference type="CDD" id="cd14014">
    <property type="entry name" value="STKc_PknB_like"/>
    <property type="match status" value="1"/>
</dbReference>
<evidence type="ECO:0000313" key="9">
    <source>
        <dbReference type="EMBL" id="ADG89379.1"/>
    </source>
</evidence>
<keyword evidence="6" id="KW-0067">ATP-binding</keyword>
<feature type="domain" description="Protein kinase" evidence="8">
    <location>
        <begin position="13"/>
        <end position="257"/>
    </location>
</feature>
<dbReference type="Gene3D" id="3.30.200.20">
    <property type="entry name" value="Phosphorylase Kinase, domain 1"/>
    <property type="match status" value="1"/>
</dbReference>
<dbReference type="PROSITE" id="PS50011">
    <property type="entry name" value="PROTEIN_KINASE_DOM"/>
    <property type="match status" value="1"/>
</dbReference>
<dbReference type="HOGENOM" id="CLU_023778_0_0_11"/>
<evidence type="ECO:0000256" key="2">
    <source>
        <dbReference type="ARBA" id="ARBA00022527"/>
    </source>
</evidence>
<dbReference type="Pfam" id="PF00069">
    <property type="entry name" value="Pkinase"/>
    <property type="match status" value="1"/>
</dbReference>
<dbReference type="EC" id="2.7.11.1" evidence="1"/>
<dbReference type="STRING" id="469371.Tbis_2678"/>
<dbReference type="Gene3D" id="1.10.510.10">
    <property type="entry name" value="Transferase(Phosphotransferase) domain 1"/>
    <property type="match status" value="1"/>
</dbReference>
<evidence type="ECO:0000256" key="6">
    <source>
        <dbReference type="ARBA" id="ARBA00022840"/>
    </source>
</evidence>
<feature type="compositionally biased region" description="Low complexity" evidence="7">
    <location>
        <begin position="359"/>
        <end position="384"/>
    </location>
</feature>
<dbReference type="PANTHER" id="PTHR43289:SF6">
    <property type="entry name" value="SERINE_THREONINE-PROTEIN KINASE NEKL-3"/>
    <property type="match status" value="1"/>
</dbReference>
<keyword evidence="3" id="KW-0808">Transferase</keyword>
<evidence type="ECO:0000313" key="10">
    <source>
        <dbReference type="Proteomes" id="UP000006640"/>
    </source>
</evidence>
<keyword evidence="2 9" id="KW-0723">Serine/threonine-protein kinase</keyword>
<proteinExistence type="predicted"/>
<dbReference type="GO" id="GO:0005524">
    <property type="term" value="F:ATP binding"/>
    <property type="evidence" value="ECO:0007669"/>
    <property type="project" value="UniProtKB-KW"/>
</dbReference>
<feature type="compositionally biased region" description="Polar residues" evidence="7">
    <location>
        <begin position="431"/>
        <end position="441"/>
    </location>
</feature>
<evidence type="ECO:0000256" key="3">
    <source>
        <dbReference type="ARBA" id="ARBA00022679"/>
    </source>
</evidence>
<dbReference type="OrthoDB" id="4716121at2"/>
<accession>D6Y5I4</accession>
<organism evidence="9 10">
    <name type="scientific">Thermobispora bispora (strain ATCC 19993 / DSM 43833 / CBS 139.67 / JCM 10125 / KCTC 9307 / NBRC 14880 / R51)</name>
    <dbReference type="NCBI Taxonomy" id="469371"/>
    <lineage>
        <taxon>Bacteria</taxon>
        <taxon>Bacillati</taxon>
        <taxon>Actinomycetota</taxon>
        <taxon>Actinomycetes</taxon>
        <taxon>Streptosporangiales</taxon>
        <taxon>Streptosporangiaceae</taxon>
        <taxon>Thermobispora</taxon>
    </lineage>
</organism>
<feature type="compositionally biased region" description="Low complexity" evidence="7">
    <location>
        <begin position="419"/>
        <end position="430"/>
    </location>
</feature>
<keyword evidence="10" id="KW-1185">Reference proteome</keyword>
<evidence type="ECO:0000256" key="1">
    <source>
        <dbReference type="ARBA" id="ARBA00012513"/>
    </source>
</evidence>
<keyword evidence="4" id="KW-0547">Nucleotide-binding</keyword>
<dbReference type="KEGG" id="tbi:Tbis_2678"/>
<dbReference type="InterPro" id="IPR000719">
    <property type="entry name" value="Prot_kinase_dom"/>
</dbReference>
<dbReference type="SUPFAM" id="SSF56112">
    <property type="entry name" value="Protein kinase-like (PK-like)"/>
    <property type="match status" value="1"/>
</dbReference>
<protein>
    <recommendedName>
        <fullName evidence="1">non-specific serine/threonine protein kinase</fullName>
        <ecNumber evidence="1">2.7.11.1</ecNumber>
    </recommendedName>
</protein>
<feature type="region of interest" description="Disordered" evidence="7">
    <location>
        <begin position="339"/>
        <end position="495"/>
    </location>
</feature>
<dbReference type="EMBL" id="CP001874">
    <property type="protein sequence ID" value="ADG89379.1"/>
    <property type="molecule type" value="Genomic_DNA"/>
</dbReference>
<reference evidence="9 10" key="1">
    <citation type="submission" date="2010-01" db="EMBL/GenBank/DDBJ databases">
        <title>The complete genome of Thermobispora bispora DSM 43833.</title>
        <authorList>
            <consortium name="US DOE Joint Genome Institute (JGI-PGF)"/>
            <person name="Lucas S."/>
            <person name="Copeland A."/>
            <person name="Lapidus A."/>
            <person name="Glavina del Rio T."/>
            <person name="Dalin E."/>
            <person name="Tice H."/>
            <person name="Bruce D."/>
            <person name="Goodwin L."/>
            <person name="Pitluck S."/>
            <person name="Kyrpides N."/>
            <person name="Mavromatis K."/>
            <person name="Ivanova N."/>
            <person name="Mikhailova N."/>
            <person name="Chertkov O."/>
            <person name="Brettin T."/>
            <person name="Detter J.C."/>
            <person name="Han C."/>
            <person name="Larimer F."/>
            <person name="Land M."/>
            <person name="Hauser L."/>
            <person name="Markowitz V."/>
            <person name="Cheng J.-F."/>
            <person name="Hugenholtz P."/>
            <person name="Woyke T."/>
            <person name="Wu D."/>
            <person name="Jando M."/>
            <person name="Schneider S."/>
            <person name="Klenk H.-P."/>
            <person name="Eisen J.A."/>
        </authorList>
    </citation>
    <scope>NUCLEOTIDE SEQUENCE [LARGE SCALE GENOMIC DNA]</scope>
    <source>
        <strain evidence="10">ATCC 19993 / DSM 43833 / CBS 139.67 / JCM 10125 / KCTC 9307 / NBRC 14880 / R51</strain>
    </source>
</reference>
<evidence type="ECO:0000256" key="5">
    <source>
        <dbReference type="ARBA" id="ARBA00022777"/>
    </source>
</evidence>
<dbReference type="GO" id="GO:0004674">
    <property type="term" value="F:protein serine/threonine kinase activity"/>
    <property type="evidence" value="ECO:0007669"/>
    <property type="project" value="UniProtKB-KW"/>
</dbReference>
<dbReference type="Proteomes" id="UP000006640">
    <property type="component" value="Chromosome"/>
</dbReference>
<dbReference type="InterPro" id="IPR008271">
    <property type="entry name" value="Ser/Thr_kinase_AS"/>
</dbReference>
<feature type="compositionally biased region" description="Pro residues" evidence="7">
    <location>
        <begin position="385"/>
        <end position="418"/>
    </location>
</feature>
<evidence type="ECO:0000256" key="4">
    <source>
        <dbReference type="ARBA" id="ARBA00022741"/>
    </source>
</evidence>
<feature type="compositionally biased region" description="Low complexity" evidence="7">
    <location>
        <begin position="342"/>
        <end position="352"/>
    </location>
</feature>
<gene>
    <name evidence="9" type="ordered locus">Tbis_2678</name>
</gene>
<dbReference type="InterPro" id="IPR011009">
    <property type="entry name" value="Kinase-like_dom_sf"/>
</dbReference>
<sequence>MYGHTGSWRVPGYTEIRELGTRGGGRVVLARRDADGVLVAIKYFSGELSADLRFMPRLRHEARQLAAMDPHPHIARIHDCVDSRQGAAIVMELVNGVSLRAMLRSHGPIGPEAALTVLKASLLALAAAHEIGVLHRDYKPENVLIEGDGTVKLVDFGAAPPSEPADPADAPPYRAPEQWLNGLATPASDIYAATVVFFECLTGTRPARAGGSPGQGRPIDPAADRLPPSLRRLIERGTAGRPSDRPQSAAAFAEELTEIATAGYGPEWEVRGRQRLAALAGLLDAFFPLGGEPDDRFDPLPARPRGAFARAGTRIALLCTGLAVIAGGAAMALHPGDGAGRPGAPATTATVPAVPPVPDRATADPVVAEPEVTPTPAPRTSAPASPAPPTPTPPGSTPPGPTPSARPQPSPTVPPSRTRPPASRPSAAPTKRTSPVQSRRGTGTPRPESPPADNPGSPDPVIIDRMPDVTSRPVTTAPSRPGTTPPQSPGGGSPS</sequence>
<dbReference type="PANTHER" id="PTHR43289">
    <property type="entry name" value="MITOGEN-ACTIVATED PROTEIN KINASE KINASE KINASE 20-RELATED"/>
    <property type="match status" value="1"/>
</dbReference>
<dbReference type="RefSeq" id="WP_013132912.1">
    <property type="nucleotide sequence ID" value="NC_014165.1"/>
</dbReference>
<keyword evidence="5 9" id="KW-0418">Kinase</keyword>
<evidence type="ECO:0000256" key="7">
    <source>
        <dbReference type="SAM" id="MobiDB-lite"/>
    </source>
</evidence>
<dbReference type="PROSITE" id="PS00108">
    <property type="entry name" value="PROTEIN_KINASE_ST"/>
    <property type="match status" value="1"/>
</dbReference>